<evidence type="ECO:0000256" key="2">
    <source>
        <dbReference type="ARBA" id="ARBA00023125"/>
    </source>
</evidence>
<evidence type="ECO:0000256" key="4">
    <source>
        <dbReference type="ARBA" id="ARBA00023242"/>
    </source>
</evidence>
<keyword evidence="3" id="KW-0804">Transcription</keyword>
<evidence type="ECO:0000256" key="5">
    <source>
        <dbReference type="SAM" id="MobiDB-lite"/>
    </source>
</evidence>
<dbReference type="InterPro" id="IPR051127">
    <property type="entry name" value="Fungal_SecMet_Regulators"/>
</dbReference>
<evidence type="ECO:0000259" key="6">
    <source>
        <dbReference type="SMART" id="SM00906"/>
    </source>
</evidence>
<keyword evidence="1" id="KW-0805">Transcription regulation</keyword>
<evidence type="ECO:0000256" key="3">
    <source>
        <dbReference type="ARBA" id="ARBA00023163"/>
    </source>
</evidence>
<dbReference type="CDD" id="cd12148">
    <property type="entry name" value="fungal_TF_MHR"/>
    <property type="match status" value="1"/>
</dbReference>
<dbReference type="SMART" id="SM00906">
    <property type="entry name" value="Fungal_trans"/>
    <property type="match status" value="1"/>
</dbReference>
<accession>A0A0Y0K7S4</accession>
<gene>
    <name evidence="7" type="ORF">FcFDB1_11</name>
</gene>
<evidence type="ECO:0000313" key="7">
    <source>
        <dbReference type="EMBL" id="AMB48850.1"/>
    </source>
</evidence>
<feature type="region of interest" description="Disordered" evidence="5">
    <location>
        <begin position="601"/>
        <end position="627"/>
    </location>
</feature>
<dbReference type="GO" id="GO:0006351">
    <property type="term" value="P:DNA-templated transcription"/>
    <property type="evidence" value="ECO:0007669"/>
    <property type="project" value="InterPro"/>
</dbReference>
<feature type="compositionally biased region" description="Polar residues" evidence="5">
    <location>
        <begin position="128"/>
        <end position="141"/>
    </location>
</feature>
<keyword evidence="4" id="KW-0539">Nucleus</keyword>
<feature type="region of interest" description="Disordered" evidence="5">
    <location>
        <begin position="128"/>
        <end position="155"/>
    </location>
</feature>
<sequence length="675" mass="74951">MSDLDSRVSNLEQLYQRINYILEGHVSACNAPADAQYRPSNPFPPTEEQADDILPHATCLEEPQDEDATANGMAMTFIEEHTSAYFGGSSNVNFTRLLLRAVNHIRNPVRLQEVTAVSTCSHELDESNMTKASQSYANPVATSPGADPKAMTSLPSSQEMERMLDIYFNTGGHVFPFIHRESLMKTYLSCRDNGWTRVRRTFLGTLNVIFATVASVDRDAVPSARERQGKANTFFRRATDLCGELSKQVISLEIVQYLVLNVIHCQGAQRSVQAWNVHALAVSSAMALGLHSTQARAGFDELQAEYGRRTWIVIYCMDKVLSVAFGRPAIVPDEYMLDRLSTTPELALPSPDASGNDIDIAGAFLAVSFRLYQIMSGSLKQQYGGNIDNAEPDLDDMSSLQASGQFRKQLRTWAASLPPNLRLCETKSKMLQENSQLNRLRVILTMRYHNINILIHRPLLSSTIRHLFGGSGDEISVGNPSYLIQLTMGEAHECIRSAQSTIELIHGIITTNQSGNNNLGVGYYTLYYVFTASLVILGRILWSQHAQGANDETALEICKSLIEQVLTIFQKLDHDNSLVSSCSRYINKMLELCTAEDATTAAQHEGSDEPSSISSPRFNHQPTYASAPNPLETMMHLGLGDLEMFHMYSSEIYDPVLFESLDRPSDPPTGTRNIE</sequence>
<dbReference type="Pfam" id="PF04082">
    <property type="entry name" value="Fungal_trans"/>
    <property type="match status" value="1"/>
</dbReference>
<dbReference type="GO" id="GO:0000435">
    <property type="term" value="P:positive regulation of transcription from RNA polymerase II promoter by galactose"/>
    <property type="evidence" value="ECO:0007669"/>
    <property type="project" value="TreeGrafter"/>
</dbReference>
<dbReference type="InterPro" id="IPR007219">
    <property type="entry name" value="XnlR_reg_dom"/>
</dbReference>
<dbReference type="GO" id="GO:0000978">
    <property type="term" value="F:RNA polymerase II cis-regulatory region sequence-specific DNA binding"/>
    <property type="evidence" value="ECO:0007669"/>
    <property type="project" value="TreeGrafter"/>
</dbReference>
<dbReference type="GO" id="GO:0000981">
    <property type="term" value="F:DNA-binding transcription factor activity, RNA polymerase II-specific"/>
    <property type="evidence" value="ECO:0007669"/>
    <property type="project" value="TreeGrafter"/>
</dbReference>
<protein>
    <submittedName>
        <fullName evidence="7">Zn(II)2Cys6 transcription factor</fullName>
    </submittedName>
</protein>
<dbReference type="GO" id="GO:0005634">
    <property type="term" value="C:nucleus"/>
    <property type="evidence" value="ECO:0007669"/>
    <property type="project" value="TreeGrafter"/>
</dbReference>
<proteinExistence type="predicted"/>
<evidence type="ECO:0000256" key="1">
    <source>
        <dbReference type="ARBA" id="ARBA00023015"/>
    </source>
</evidence>
<feature type="compositionally biased region" description="Polar residues" evidence="5">
    <location>
        <begin position="609"/>
        <end position="626"/>
    </location>
</feature>
<dbReference type="GO" id="GO:0008270">
    <property type="term" value="F:zinc ion binding"/>
    <property type="evidence" value="ECO:0007669"/>
    <property type="project" value="InterPro"/>
</dbReference>
<dbReference type="AlphaFoldDB" id="A0A0Y0K7S4"/>
<feature type="domain" description="Xylanolytic transcriptional activator regulatory" evidence="6">
    <location>
        <begin position="274"/>
        <end position="346"/>
    </location>
</feature>
<reference evidence="7" key="1">
    <citation type="journal article" date="2016" name="PLoS ONE">
        <title>Two horizontally transferred xenobiotic resistance gene clusters associated with detoxification of benzoxazolinones by Fusarium species.</title>
        <authorList>
            <person name="Glenn A.E."/>
            <person name="Davis C.B."/>
            <person name="Gao M."/>
            <person name="Gold S.E."/>
            <person name="Mitchell T.R."/>
            <person name="Proctor R.H."/>
            <person name="Stewart J.E."/>
            <person name="Snook M.E."/>
        </authorList>
    </citation>
    <scope>NUCLEOTIDE SEQUENCE</scope>
    <source>
        <strain evidence="7">NRRL 13381</strain>
    </source>
</reference>
<dbReference type="PANTHER" id="PTHR47424:SF3">
    <property type="entry name" value="REGULATORY PROTEIN GAL4"/>
    <property type="match status" value="1"/>
</dbReference>
<dbReference type="PANTHER" id="PTHR47424">
    <property type="entry name" value="REGULATORY PROTEIN GAL4"/>
    <property type="match status" value="1"/>
</dbReference>
<dbReference type="EMBL" id="KU055633">
    <property type="protein sequence ID" value="AMB48850.1"/>
    <property type="molecule type" value="Genomic_DNA"/>
</dbReference>
<keyword evidence="2" id="KW-0238">DNA-binding</keyword>
<name>A0A0Y0K7S4_9HYPO</name>
<organism evidence="7">
    <name type="scientific">Fusarium camptoceras</name>
    <dbReference type="NCBI Taxonomy" id="57143"/>
    <lineage>
        <taxon>Eukaryota</taxon>
        <taxon>Fungi</taxon>
        <taxon>Dikarya</taxon>
        <taxon>Ascomycota</taxon>
        <taxon>Pezizomycotina</taxon>
        <taxon>Sordariomycetes</taxon>
        <taxon>Hypocreomycetidae</taxon>
        <taxon>Hypocreales</taxon>
        <taxon>Nectriaceae</taxon>
        <taxon>Fusarium</taxon>
    </lineage>
</organism>